<dbReference type="RefSeq" id="WP_183304537.1">
    <property type="nucleotide sequence ID" value="NZ_JACIFD010000006.1"/>
</dbReference>
<dbReference type="PANTHER" id="PTHR43353:SF3">
    <property type="entry name" value="ALDEHYDE DEHYDROGENASE-RELATED"/>
    <property type="match status" value="1"/>
</dbReference>
<dbReference type="CDD" id="cd07129">
    <property type="entry name" value="ALDH_KGSADH"/>
    <property type="match status" value="1"/>
</dbReference>
<organism evidence="3 4">
    <name type="scientific">Canibacter oris</name>
    <dbReference type="NCBI Taxonomy" id="1365628"/>
    <lineage>
        <taxon>Bacteria</taxon>
        <taxon>Bacillati</taxon>
        <taxon>Actinomycetota</taxon>
        <taxon>Actinomycetes</taxon>
        <taxon>Micrococcales</taxon>
        <taxon>Microbacteriaceae</taxon>
        <taxon>Canibacter</taxon>
    </lineage>
</organism>
<accession>A0A840DI75</accession>
<evidence type="ECO:0000256" key="1">
    <source>
        <dbReference type="ARBA" id="ARBA00023002"/>
    </source>
</evidence>
<dbReference type="GO" id="GO:0033721">
    <property type="term" value="F:aldehyde dehydrogenase (NADP+) activity"/>
    <property type="evidence" value="ECO:0007669"/>
    <property type="project" value="UniProtKB-EC"/>
</dbReference>
<name>A0A840DI75_9MICO</name>
<sequence length="488" mass="52812">MTVETLVANAHKAYRSWSRAPRETRALALEAIADGLVANSEKLVAIAREETNLRLDRLTAELHRTSFQLRLFAEVLRDGVYLDVRIDEKNPDWATGPRPDLRRTNQALGPVVIFAASNFPFAFSVAGGDTASAIAAGCAVILKAHNGHPELSRETAAVVTSALHNVGAPEHLFQLIESRADGIAVLQAPEIKAGAFTGSIPAGRALFDIATSRPEPIPFFGELGSLNPVFVTKQAALHRENQIALEYLSNITLGSGQFCTKPGIIVVPRDSGLSQAIATAALPEGQKLLNERIHQGYVDTLQELQQHTAIELLAQGDEPYDTAPGPTVLSTTATAILDNYEEICRECFGPTGLVVTYEDEAEMLAFARILDGQLTATICGEENDEIVAPLLDELREKAGRVLWNQWSPGAAVTYAQQHGGPYPATTAVSSTAIGTAAIYRFLRPVAYQGFPQQFLPEELRDKPQTPLLRRVNGVVGGVENQHSKYKPL</sequence>
<comment type="caution">
    <text evidence="3">The sequence shown here is derived from an EMBL/GenBank/DDBJ whole genome shotgun (WGS) entry which is preliminary data.</text>
</comment>
<evidence type="ECO:0000313" key="3">
    <source>
        <dbReference type="EMBL" id="MBB4071475.1"/>
    </source>
</evidence>
<dbReference type="Pfam" id="PF00171">
    <property type="entry name" value="Aldedh"/>
    <property type="match status" value="1"/>
</dbReference>
<protein>
    <submittedName>
        <fullName evidence="3">NADP-dependent aldehyde dehydrogenase</fullName>
        <ecNumber evidence="3">1.2.1.4</ecNumber>
    </submittedName>
</protein>
<evidence type="ECO:0000259" key="2">
    <source>
        <dbReference type="Pfam" id="PF00171"/>
    </source>
</evidence>
<dbReference type="AlphaFoldDB" id="A0A840DI75"/>
<dbReference type="SUPFAM" id="SSF53720">
    <property type="entry name" value="ALDH-like"/>
    <property type="match status" value="1"/>
</dbReference>
<keyword evidence="1 3" id="KW-0560">Oxidoreductase</keyword>
<dbReference type="Gene3D" id="3.40.309.10">
    <property type="entry name" value="Aldehyde Dehydrogenase, Chain A, domain 2"/>
    <property type="match status" value="1"/>
</dbReference>
<dbReference type="InterPro" id="IPR015590">
    <property type="entry name" value="Aldehyde_DH_dom"/>
</dbReference>
<dbReference type="InterPro" id="IPR050740">
    <property type="entry name" value="Aldehyde_DH_Superfamily"/>
</dbReference>
<dbReference type="EMBL" id="JACIFD010000006">
    <property type="protein sequence ID" value="MBB4071475.1"/>
    <property type="molecule type" value="Genomic_DNA"/>
</dbReference>
<reference evidence="3 4" key="1">
    <citation type="submission" date="2020-08" db="EMBL/GenBank/DDBJ databases">
        <title>Sequencing the genomes of 1000 actinobacteria strains.</title>
        <authorList>
            <person name="Klenk H.-P."/>
        </authorList>
    </citation>
    <scope>NUCLEOTIDE SEQUENCE [LARGE SCALE GENOMIC DNA]</scope>
    <source>
        <strain evidence="3 4">DSM 27064</strain>
    </source>
</reference>
<proteinExistence type="predicted"/>
<dbReference type="InterPro" id="IPR044151">
    <property type="entry name" value="ALDH_KGSADH"/>
</dbReference>
<dbReference type="Gene3D" id="3.40.605.10">
    <property type="entry name" value="Aldehyde Dehydrogenase, Chain A, domain 1"/>
    <property type="match status" value="1"/>
</dbReference>
<dbReference type="InterPro" id="IPR016161">
    <property type="entry name" value="Ald_DH/histidinol_DH"/>
</dbReference>
<dbReference type="EC" id="1.2.1.4" evidence="3"/>
<dbReference type="InterPro" id="IPR016163">
    <property type="entry name" value="Ald_DH_C"/>
</dbReference>
<dbReference type="PANTHER" id="PTHR43353">
    <property type="entry name" value="SUCCINATE-SEMIALDEHYDE DEHYDROGENASE, MITOCHONDRIAL"/>
    <property type="match status" value="1"/>
</dbReference>
<gene>
    <name evidence="3" type="ORF">F5897_000779</name>
</gene>
<dbReference type="Proteomes" id="UP000571183">
    <property type="component" value="Unassembled WGS sequence"/>
</dbReference>
<keyword evidence="4" id="KW-1185">Reference proteome</keyword>
<evidence type="ECO:0000313" key="4">
    <source>
        <dbReference type="Proteomes" id="UP000571183"/>
    </source>
</evidence>
<feature type="domain" description="Aldehyde dehydrogenase" evidence="2">
    <location>
        <begin position="3"/>
        <end position="420"/>
    </location>
</feature>
<dbReference type="InterPro" id="IPR016162">
    <property type="entry name" value="Ald_DH_N"/>
</dbReference>